<protein>
    <submittedName>
        <fullName evidence="2">SurA N-terminal domain-containing protein</fullName>
    </submittedName>
</protein>
<keyword evidence="3" id="KW-1185">Reference proteome</keyword>
<accession>A0A1N6STW6</accession>
<dbReference type="Pfam" id="PF13624">
    <property type="entry name" value="SurA_N_3"/>
    <property type="match status" value="1"/>
</dbReference>
<dbReference type="RefSeq" id="WP_076544159.1">
    <property type="nucleotide sequence ID" value="NZ_FTNC01000004.1"/>
</dbReference>
<dbReference type="AlphaFoldDB" id="A0A1N6STW6"/>
<keyword evidence="1" id="KW-0732">Signal</keyword>
<dbReference type="EMBL" id="FTNC01000004">
    <property type="protein sequence ID" value="SIQ44481.1"/>
    <property type="molecule type" value="Genomic_DNA"/>
</dbReference>
<feature type="signal peptide" evidence="1">
    <location>
        <begin position="1"/>
        <end position="22"/>
    </location>
</feature>
<organism evidence="2 3">
    <name type="scientific">Halanaerobium kushneri</name>
    <dbReference type="NCBI Taxonomy" id="56779"/>
    <lineage>
        <taxon>Bacteria</taxon>
        <taxon>Bacillati</taxon>
        <taxon>Bacillota</taxon>
        <taxon>Clostridia</taxon>
        <taxon>Halanaerobiales</taxon>
        <taxon>Halanaerobiaceae</taxon>
        <taxon>Halanaerobium</taxon>
    </lineage>
</organism>
<gene>
    <name evidence="2" type="ORF">SAMN05421834_104142</name>
</gene>
<reference evidence="3" key="1">
    <citation type="submission" date="2017-01" db="EMBL/GenBank/DDBJ databases">
        <authorList>
            <person name="Varghese N."/>
            <person name="Submissions S."/>
        </authorList>
    </citation>
    <scope>NUCLEOTIDE SEQUENCE [LARGE SCALE GENOMIC DNA]</scope>
    <source>
        <strain evidence="3">ATCC 700103</strain>
    </source>
</reference>
<sequence>MKKILVSLLLITVLMVPTAVMAQQMNGEPADPSLSKNLNANKVVATVNGEKITSQQLAKQAKVNQILQQVSQVDQQLAQILASSEAGNSVLKKLQQAKLDSLIDNVLLEQAAEESDINLTQAEKDKIYQQQKSAILKKNQMDEKQFLSILKQQGYKNEAAYKKEFTNNPQIKINKLIEEKVLADIKVSEKELQQAYDKNKEALAQNGKDTSFKELKPRLKKMLKQQKQSKAINQYLAKLREDAKIEKNI</sequence>
<dbReference type="InterPro" id="IPR027304">
    <property type="entry name" value="Trigger_fact/SurA_dom_sf"/>
</dbReference>
<dbReference type="STRING" id="56779.SAMN05421834_104142"/>
<evidence type="ECO:0000313" key="2">
    <source>
        <dbReference type="EMBL" id="SIQ44481.1"/>
    </source>
</evidence>
<dbReference type="PANTHER" id="PTHR47245">
    <property type="entry name" value="PEPTIDYLPROLYL ISOMERASE"/>
    <property type="match status" value="1"/>
</dbReference>
<dbReference type="Gene3D" id="1.10.4030.10">
    <property type="entry name" value="Porin chaperone SurA, peptide-binding domain"/>
    <property type="match status" value="1"/>
</dbReference>
<feature type="chain" id="PRO_5012998063" evidence="1">
    <location>
        <begin position="23"/>
        <end position="249"/>
    </location>
</feature>
<evidence type="ECO:0000256" key="1">
    <source>
        <dbReference type="SAM" id="SignalP"/>
    </source>
</evidence>
<dbReference type="PANTHER" id="PTHR47245:SF2">
    <property type="entry name" value="PEPTIDYL-PROLYL CIS-TRANS ISOMERASE HP_0175-RELATED"/>
    <property type="match status" value="1"/>
</dbReference>
<evidence type="ECO:0000313" key="3">
    <source>
        <dbReference type="Proteomes" id="UP000185669"/>
    </source>
</evidence>
<proteinExistence type="predicted"/>
<dbReference type="OrthoDB" id="2111530at2"/>
<dbReference type="InterPro" id="IPR050245">
    <property type="entry name" value="PrsA_foldase"/>
</dbReference>
<dbReference type="Proteomes" id="UP000185669">
    <property type="component" value="Unassembled WGS sequence"/>
</dbReference>
<dbReference type="SUPFAM" id="SSF109998">
    <property type="entry name" value="Triger factor/SurA peptide-binding domain-like"/>
    <property type="match status" value="1"/>
</dbReference>
<name>A0A1N6STW6_9FIRM</name>